<proteinExistence type="predicted"/>
<name>A0A2P5AXE4_PARAD</name>
<reference evidence="2" key="1">
    <citation type="submission" date="2016-06" db="EMBL/GenBank/DDBJ databases">
        <title>Parallel loss of symbiosis genes in relatives of nitrogen-fixing non-legume Parasponia.</title>
        <authorList>
            <person name="Van Velzen R."/>
            <person name="Holmer R."/>
            <person name="Bu F."/>
            <person name="Rutten L."/>
            <person name="Van Zeijl A."/>
            <person name="Liu W."/>
            <person name="Santuari L."/>
            <person name="Cao Q."/>
            <person name="Sharma T."/>
            <person name="Shen D."/>
            <person name="Roswanjaya Y."/>
            <person name="Wardhani T."/>
            <person name="Kalhor M.S."/>
            <person name="Jansen J."/>
            <person name="Van den Hoogen J."/>
            <person name="Gungor B."/>
            <person name="Hartog M."/>
            <person name="Hontelez J."/>
            <person name="Verver J."/>
            <person name="Yang W.-C."/>
            <person name="Schijlen E."/>
            <person name="Repin R."/>
            <person name="Schilthuizen M."/>
            <person name="Schranz E."/>
            <person name="Heidstra R."/>
            <person name="Miyata K."/>
            <person name="Fedorova E."/>
            <person name="Kohlen W."/>
            <person name="Bisseling T."/>
            <person name="Smit S."/>
            <person name="Geurts R."/>
        </authorList>
    </citation>
    <scope>NUCLEOTIDE SEQUENCE [LARGE SCALE GENOMIC DNA]</scope>
    <source>
        <strain evidence="2">cv. WU1-14</strain>
    </source>
</reference>
<comment type="caution">
    <text evidence="1">The sequence shown here is derived from an EMBL/GenBank/DDBJ whole genome shotgun (WGS) entry which is preliminary data.</text>
</comment>
<evidence type="ECO:0000313" key="1">
    <source>
        <dbReference type="EMBL" id="PON41176.1"/>
    </source>
</evidence>
<sequence>MHEANAFTEGDEKIITACSQLEYCNWNVNLVVVKTEEMCTRAQKSEPRKSENGRALVASISLSHLQLPVTESSQHPLKSFRGKDIPVVNQYQLDDVGQ</sequence>
<evidence type="ECO:0000313" key="2">
    <source>
        <dbReference type="Proteomes" id="UP000237105"/>
    </source>
</evidence>
<organism evidence="1 2">
    <name type="scientific">Parasponia andersonii</name>
    <name type="common">Sponia andersonii</name>
    <dbReference type="NCBI Taxonomy" id="3476"/>
    <lineage>
        <taxon>Eukaryota</taxon>
        <taxon>Viridiplantae</taxon>
        <taxon>Streptophyta</taxon>
        <taxon>Embryophyta</taxon>
        <taxon>Tracheophyta</taxon>
        <taxon>Spermatophyta</taxon>
        <taxon>Magnoliopsida</taxon>
        <taxon>eudicotyledons</taxon>
        <taxon>Gunneridae</taxon>
        <taxon>Pentapetalae</taxon>
        <taxon>rosids</taxon>
        <taxon>fabids</taxon>
        <taxon>Rosales</taxon>
        <taxon>Cannabaceae</taxon>
        <taxon>Parasponia</taxon>
    </lineage>
</organism>
<dbReference type="Proteomes" id="UP000237105">
    <property type="component" value="Unassembled WGS sequence"/>
</dbReference>
<keyword evidence="2" id="KW-1185">Reference proteome</keyword>
<accession>A0A2P5AXE4</accession>
<protein>
    <submittedName>
        <fullName evidence="1">Uncharacterized protein</fullName>
    </submittedName>
</protein>
<gene>
    <name evidence="1" type="ORF">PanWU01x14_291540</name>
</gene>
<dbReference type="AlphaFoldDB" id="A0A2P5AXE4"/>
<dbReference type="EMBL" id="JXTB01000421">
    <property type="protein sequence ID" value="PON41176.1"/>
    <property type="molecule type" value="Genomic_DNA"/>
</dbReference>